<dbReference type="Gene3D" id="2.60.40.10">
    <property type="entry name" value="Immunoglobulins"/>
    <property type="match status" value="3"/>
</dbReference>
<evidence type="ECO:0000256" key="1">
    <source>
        <dbReference type="ARBA" id="ARBA00023319"/>
    </source>
</evidence>
<dbReference type="EMBL" id="WNTK01003567">
    <property type="protein sequence ID" value="KAG9465054.1"/>
    <property type="molecule type" value="Genomic_DNA"/>
</dbReference>
<dbReference type="PROSITE" id="PS00290">
    <property type="entry name" value="IG_MHC"/>
    <property type="match status" value="2"/>
</dbReference>
<name>A0A8J6E987_ELECQ</name>
<gene>
    <name evidence="3" type="ORF">GDO78_019009</name>
</gene>
<feature type="domain" description="Ig-like" evidence="2">
    <location>
        <begin position="1"/>
        <end position="82"/>
    </location>
</feature>
<dbReference type="InterPro" id="IPR003597">
    <property type="entry name" value="Ig_C1-set"/>
</dbReference>
<evidence type="ECO:0000313" key="3">
    <source>
        <dbReference type="EMBL" id="KAG9465054.1"/>
    </source>
</evidence>
<dbReference type="Proteomes" id="UP000770717">
    <property type="component" value="Unassembled WGS sequence"/>
</dbReference>
<protein>
    <recommendedName>
        <fullName evidence="2">Ig-like domain-containing protein</fullName>
    </recommendedName>
</protein>
<dbReference type="SMART" id="SM00407">
    <property type="entry name" value="IGc1"/>
    <property type="match status" value="3"/>
</dbReference>
<feature type="domain" description="Ig-like" evidence="2">
    <location>
        <begin position="203"/>
        <end position="301"/>
    </location>
</feature>
<keyword evidence="1" id="KW-0393">Immunoglobulin domain</keyword>
<dbReference type="PROSITE" id="PS50835">
    <property type="entry name" value="IG_LIKE"/>
    <property type="match status" value="2"/>
</dbReference>
<proteinExistence type="predicted"/>
<dbReference type="InterPro" id="IPR003006">
    <property type="entry name" value="Ig/MHC_CS"/>
</dbReference>
<dbReference type="AlphaFoldDB" id="A0A8J6E987"/>
<evidence type="ECO:0000313" key="4">
    <source>
        <dbReference type="Proteomes" id="UP000770717"/>
    </source>
</evidence>
<reference evidence="3" key="1">
    <citation type="thesis" date="2020" institute="ProQuest LLC" country="789 East Eisenhower Parkway, Ann Arbor, MI, USA">
        <title>Comparative Genomics and Chromosome Evolution.</title>
        <authorList>
            <person name="Mudd A.B."/>
        </authorList>
    </citation>
    <scope>NUCLEOTIDE SEQUENCE</scope>
    <source>
        <strain evidence="3">HN-11 Male</strain>
        <tissue evidence="3">Kidney and liver</tissue>
    </source>
</reference>
<dbReference type="InterPro" id="IPR013783">
    <property type="entry name" value="Ig-like_fold"/>
</dbReference>
<dbReference type="InterPro" id="IPR007110">
    <property type="entry name" value="Ig-like_dom"/>
</dbReference>
<dbReference type="InterPro" id="IPR050380">
    <property type="entry name" value="Immune_Resp_Modulators"/>
</dbReference>
<dbReference type="InterPro" id="IPR036179">
    <property type="entry name" value="Ig-like_dom_sf"/>
</dbReference>
<dbReference type="Pfam" id="PF07654">
    <property type="entry name" value="C1-set"/>
    <property type="match status" value="2"/>
</dbReference>
<comment type="caution">
    <text evidence="3">The sequence shown here is derived from an EMBL/GenBank/DDBJ whole genome shotgun (WGS) entry which is preliminary data.</text>
</comment>
<organism evidence="3 4">
    <name type="scientific">Eleutherodactylus coqui</name>
    <name type="common">Puerto Rican coqui</name>
    <dbReference type="NCBI Taxonomy" id="57060"/>
    <lineage>
        <taxon>Eukaryota</taxon>
        <taxon>Metazoa</taxon>
        <taxon>Chordata</taxon>
        <taxon>Craniata</taxon>
        <taxon>Vertebrata</taxon>
        <taxon>Euteleostomi</taxon>
        <taxon>Amphibia</taxon>
        <taxon>Batrachia</taxon>
        <taxon>Anura</taxon>
        <taxon>Neobatrachia</taxon>
        <taxon>Hyloidea</taxon>
        <taxon>Eleutherodactylidae</taxon>
        <taxon>Eleutherodactylinae</taxon>
        <taxon>Eleutherodactylus</taxon>
        <taxon>Eleutherodactylus</taxon>
    </lineage>
</organism>
<dbReference type="OrthoDB" id="10043043at2759"/>
<dbReference type="SUPFAM" id="SSF48726">
    <property type="entry name" value="Immunoglobulin"/>
    <property type="match status" value="3"/>
</dbReference>
<dbReference type="PANTHER" id="PTHR23411">
    <property type="entry name" value="TAPASIN"/>
    <property type="match status" value="1"/>
</dbReference>
<evidence type="ECO:0000259" key="2">
    <source>
        <dbReference type="PROSITE" id="PS50835"/>
    </source>
</evidence>
<dbReference type="FunFam" id="2.60.40.10:FF:001774">
    <property type="entry name" value="Uncharacterized LOC100216153"/>
    <property type="match status" value="2"/>
</dbReference>
<dbReference type="CDD" id="cd00098">
    <property type="entry name" value="IgC1"/>
    <property type="match status" value="1"/>
</dbReference>
<sequence length="340" mass="38345">MMCCITGYFPDKLSVSWYKTGNGVTSAVQDSEDTASKIEPHKRKNMTFGCTAVLHFTPDAKKDQGSEFICRVEHPSLEHPIERSSGPLQILRQVKPRLSQPVMRSLCISGGMKYLLNLENFYPKSIRITWTCGVGGSEDVISSIESLADNPDRTYSVSSEVRIPEDRHKDPGFTVRVTWEHESMESPESRELSIRDPDYRWRPVVGEIQIPRLVHGVPAVLQCDISGYFPDKVTVIWWRGDEFMMYENADGAVNQSVTSMRAADNTYSCTAHLTITPTLAEDQGAEYICEVNHPALEIPIEKCTGKLQVTEERNTFFENLRKSVNEIHIQFFGNRGSAST</sequence>
<accession>A0A8J6E987</accession>
<dbReference type="FunFam" id="2.60.40.10:FF:001931">
    <property type="entry name" value="Uncharacterized LOC100216153"/>
    <property type="match status" value="1"/>
</dbReference>
<keyword evidence="4" id="KW-1185">Reference proteome</keyword>